<feature type="transmembrane region" description="Helical" evidence="2">
    <location>
        <begin position="15"/>
        <end position="37"/>
    </location>
</feature>
<evidence type="ECO:0000313" key="3">
    <source>
        <dbReference type="EMBL" id="CAB1414945.1"/>
    </source>
</evidence>
<dbReference type="Proteomes" id="UP001153269">
    <property type="component" value="Unassembled WGS sequence"/>
</dbReference>
<evidence type="ECO:0000256" key="2">
    <source>
        <dbReference type="SAM" id="Phobius"/>
    </source>
</evidence>
<evidence type="ECO:0000313" key="4">
    <source>
        <dbReference type="Proteomes" id="UP001153269"/>
    </source>
</evidence>
<gene>
    <name evidence="3" type="ORF">PLEPLA_LOCUS2658</name>
</gene>
<reference evidence="3" key="1">
    <citation type="submission" date="2020-03" db="EMBL/GenBank/DDBJ databases">
        <authorList>
            <person name="Weist P."/>
        </authorList>
    </citation>
    <scope>NUCLEOTIDE SEQUENCE</scope>
</reference>
<dbReference type="Pfam" id="PF00106">
    <property type="entry name" value="adh_short"/>
    <property type="match status" value="1"/>
</dbReference>
<accession>A0A9N7Y223</accession>
<dbReference type="AlphaFoldDB" id="A0A9N7Y223"/>
<dbReference type="PANTHER" id="PTHR43313">
    <property type="entry name" value="SHORT-CHAIN DEHYDROGENASE/REDUCTASE FAMILY 9C"/>
    <property type="match status" value="1"/>
</dbReference>
<proteinExistence type="inferred from homology"/>
<dbReference type="GO" id="GO:0016491">
    <property type="term" value="F:oxidoreductase activity"/>
    <property type="evidence" value="ECO:0007669"/>
    <property type="project" value="TreeGrafter"/>
</dbReference>
<dbReference type="PANTHER" id="PTHR43313:SF3">
    <property type="entry name" value="17-BETA-HYDROXYSTEROID DEHYDROGENASE TYPE 2"/>
    <property type="match status" value="1"/>
</dbReference>
<comment type="similarity">
    <text evidence="1">Belongs to the short-chain dehydrogenases/reductases (SDR) family.</text>
</comment>
<dbReference type="EMBL" id="CADEAL010000131">
    <property type="protein sequence ID" value="CAB1414945.1"/>
    <property type="molecule type" value="Genomic_DNA"/>
</dbReference>
<keyword evidence="2" id="KW-0812">Transmembrane</keyword>
<dbReference type="Gene3D" id="3.40.50.720">
    <property type="entry name" value="NAD(P)-binding Rossmann-like Domain"/>
    <property type="match status" value="1"/>
</dbReference>
<keyword evidence="2" id="KW-0472">Membrane</keyword>
<comment type="caution">
    <text evidence="3">The sequence shown here is derived from an EMBL/GenBank/DDBJ whole genome shotgun (WGS) entry which is preliminary data.</text>
</comment>
<protein>
    <submittedName>
        <fullName evidence="3">Uncharacterized protein</fullName>
    </submittedName>
</protein>
<name>A0A9N7Y223_PLEPL</name>
<evidence type="ECO:0000256" key="1">
    <source>
        <dbReference type="ARBA" id="ARBA00006484"/>
    </source>
</evidence>
<organism evidence="3 4">
    <name type="scientific">Pleuronectes platessa</name>
    <name type="common">European plaice</name>
    <dbReference type="NCBI Taxonomy" id="8262"/>
    <lineage>
        <taxon>Eukaryota</taxon>
        <taxon>Metazoa</taxon>
        <taxon>Chordata</taxon>
        <taxon>Craniata</taxon>
        <taxon>Vertebrata</taxon>
        <taxon>Euteleostomi</taxon>
        <taxon>Actinopterygii</taxon>
        <taxon>Neopterygii</taxon>
        <taxon>Teleostei</taxon>
        <taxon>Neoteleostei</taxon>
        <taxon>Acanthomorphata</taxon>
        <taxon>Carangaria</taxon>
        <taxon>Pleuronectiformes</taxon>
        <taxon>Pleuronectoidei</taxon>
        <taxon>Pleuronectidae</taxon>
        <taxon>Pleuronectes</taxon>
    </lineage>
</organism>
<dbReference type="InterPro" id="IPR002347">
    <property type="entry name" value="SDR_fam"/>
</dbReference>
<keyword evidence="2" id="KW-1133">Transmembrane helix</keyword>
<keyword evidence="4" id="KW-1185">Reference proteome</keyword>
<dbReference type="GO" id="GO:0008202">
    <property type="term" value="P:steroid metabolic process"/>
    <property type="evidence" value="ECO:0007669"/>
    <property type="project" value="TreeGrafter"/>
</dbReference>
<dbReference type="InterPro" id="IPR036291">
    <property type="entry name" value="NAD(P)-bd_dom_sf"/>
</dbReference>
<sequence length="272" mass="30180">MRNVCHNNNRMLEGLVSNMFVGIKPSTLSIIMLRLGLRSRLSLMGVKVFAGMLDVDGPGAQRLRETSENLHVLQLDVRDRHQVETVHRDICSQVGHTGLWGLVNNAGVLQCPMDAELQPLSACRRCLDINFLSAVNMCQVFLPLLRRAGGRIVNMSSMADIFGTSEDVSRYRDEILEAASPEAREDYGDAYISSLPSGLSRLSQRSAEDLSPVVDDMCHALLSVHPKPLYTPGQMGWLLPFVHRHCPTAIFDVFIKTLTKYSDCEPAGLRTS</sequence>
<dbReference type="SUPFAM" id="SSF51735">
    <property type="entry name" value="NAD(P)-binding Rossmann-fold domains"/>
    <property type="match status" value="1"/>
</dbReference>